<comment type="caution">
    <text evidence="1">The sequence shown here is derived from an EMBL/GenBank/DDBJ whole genome shotgun (WGS) entry which is preliminary data.</text>
</comment>
<feature type="non-terminal residue" evidence="1">
    <location>
        <position position="122"/>
    </location>
</feature>
<protein>
    <submittedName>
        <fullName evidence="1">11528_t:CDS:1</fullName>
    </submittedName>
</protein>
<accession>A0A9N9JRS2</accession>
<keyword evidence="2" id="KW-1185">Reference proteome</keyword>
<feature type="non-terminal residue" evidence="1">
    <location>
        <position position="1"/>
    </location>
</feature>
<sequence length="122" mass="14122">IRSLNYGSADGTGCALNDWKRRDYRTANEQNLKTSSCHKTQIEALSTFSRQIFQELLDDNLVMGQIQLSTSSNHENIRIENATINHLQHERAWLIEHLLYLRGVDDLLITWSKIIHRMALDS</sequence>
<dbReference type="Proteomes" id="UP000789342">
    <property type="component" value="Unassembled WGS sequence"/>
</dbReference>
<dbReference type="EMBL" id="CAJVPV010063575">
    <property type="protein sequence ID" value="CAG8793057.1"/>
    <property type="molecule type" value="Genomic_DNA"/>
</dbReference>
<reference evidence="1" key="1">
    <citation type="submission" date="2021-06" db="EMBL/GenBank/DDBJ databases">
        <authorList>
            <person name="Kallberg Y."/>
            <person name="Tangrot J."/>
            <person name="Rosling A."/>
        </authorList>
    </citation>
    <scope>NUCLEOTIDE SEQUENCE</scope>
    <source>
        <strain evidence="1">CL551</strain>
    </source>
</reference>
<gene>
    <name evidence="1" type="ORF">AMORRO_LOCUS18307</name>
</gene>
<dbReference type="OrthoDB" id="2316324at2759"/>
<proteinExistence type="predicted"/>
<dbReference type="AlphaFoldDB" id="A0A9N9JRS2"/>
<organism evidence="1 2">
    <name type="scientific">Acaulospora morrowiae</name>
    <dbReference type="NCBI Taxonomy" id="94023"/>
    <lineage>
        <taxon>Eukaryota</taxon>
        <taxon>Fungi</taxon>
        <taxon>Fungi incertae sedis</taxon>
        <taxon>Mucoromycota</taxon>
        <taxon>Glomeromycotina</taxon>
        <taxon>Glomeromycetes</taxon>
        <taxon>Diversisporales</taxon>
        <taxon>Acaulosporaceae</taxon>
        <taxon>Acaulospora</taxon>
    </lineage>
</organism>
<name>A0A9N9JRS2_9GLOM</name>
<evidence type="ECO:0000313" key="1">
    <source>
        <dbReference type="EMBL" id="CAG8793057.1"/>
    </source>
</evidence>
<evidence type="ECO:0000313" key="2">
    <source>
        <dbReference type="Proteomes" id="UP000789342"/>
    </source>
</evidence>